<dbReference type="KEGG" id="dea:FPZ08_01695"/>
<accession>A0A5B8LPQ3</accession>
<dbReference type="AlphaFoldDB" id="A0A5B8LPQ3"/>
<gene>
    <name evidence="1" type="ORF">FPZ08_01695</name>
</gene>
<dbReference type="Proteomes" id="UP000315364">
    <property type="component" value="Chromosome"/>
</dbReference>
<evidence type="ECO:0000313" key="2">
    <source>
        <dbReference type="Proteomes" id="UP000315364"/>
    </source>
</evidence>
<proteinExistence type="predicted"/>
<dbReference type="RefSeq" id="WP_146288384.1">
    <property type="nucleotide sequence ID" value="NZ_CP042304.1"/>
</dbReference>
<dbReference type="EMBL" id="CP042304">
    <property type="protein sequence ID" value="QDZ09574.1"/>
    <property type="molecule type" value="Genomic_DNA"/>
</dbReference>
<protein>
    <recommendedName>
        <fullName evidence="3">DUF1127 domain-containing protein</fullName>
    </recommendedName>
</protein>
<keyword evidence="2" id="KW-1185">Reference proteome</keyword>
<name>A0A5B8LPQ3_9HYPH</name>
<organism evidence="1 2">
    <name type="scientific">Devosia ginsengisoli</name>
    <dbReference type="NCBI Taxonomy" id="400770"/>
    <lineage>
        <taxon>Bacteria</taxon>
        <taxon>Pseudomonadati</taxon>
        <taxon>Pseudomonadota</taxon>
        <taxon>Alphaproteobacteria</taxon>
        <taxon>Hyphomicrobiales</taxon>
        <taxon>Devosiaceae</taxon>
        <taxon>Devosia</taxon>
    </lineage>
</organism>
<evidence type="ECO:0008006" key="3">
    <source>
        <dbReference type="Google" id="ProtNLM"/>
    </source>
</evidence>
<evidence type="ECO:0000313" key="1">
    <source>
        <dbReference type="EMBL" id="QDZ09574.1"/>
    </source>
</evidence>
<dbReference type="OrthoDB" id="7950725at2"/>
<reference evidence="1 2" key="1">
    <citation type="submission" date="2019-07" db="EMBL/GenBank/DDBJ databases">
        <title>Full genome sequence of Devosia sp. Gsoil 520.</title>
        <authorList>
            <person name="Im W.-T."/>
        </authorList>
    </citation>
    <scope>NUCLEOTIDE SEQUENCE [LARGE SCALE GENOMIC DNA]</scope>
    <source>
        <strain evidence="1 2">Gsoil 520</strain>
    </source>
</reference>
<sequence>MNAIARPLIAAFHLPRWSMPRLFGTAHRRRQTTIDLIHASPHLLRDIGVSEGHDGKRQR</sequence>